<dbReference type="PANTHER" id="PTHR30535:SF34">
    <property type="entry name" value="MOLYBDATE-BINDING PROTEIN MOLA"/>
    <property type="match status" value="1"/>
</dbReference>
<evidence type="ECO:0000259" key="1">
    <source>
        <dbReference type="PROSITE" id="PS50983"/>
    </source>
</evidence>
<proteinExistence type="predicted"/>
<evidence type="ECO:0000313" key="3">
    <source>
        <dbReference type="Proteomes" id="UP000236743"/>
    </source>
</evidence>
<dbReference type="PROSITE" id="PS50983">
    <property type="entry name" value="FE_B12_PBP"/>
    <property type="match status" value="1"/>
</dbReference>
<dbReference type="InterPro" id="IPR002491">
    <property type="entry name" value="ABC_transptr_periplasmic_BD"/>
</dbReference>
<sequence length="382" mass="41655">MAKRMSHPTRRAALAGLAATAAANFAPPLRAQSPVSFIDMAGRSVTLPRRPERIVLTEANDLLSFALLDPDPAARLVGWAALRRFDNGTLAAYRRRFPAIDRIEIVGDWSADSFAAEKAIALKPDLVLMTAYQEPGLGHGDLTRRFEAAGIPVAFVTAGVNTRTSAADIAPKLQMFGRILGREREAQDYIAFYQSHLAAVTERIAHANPARPSVLIETYAGLGECCRAPGRHGWSEFVELAGGRNLGVDTPQAGGMLSLEYLLAQEPQIYIGNGGSYLEGKGLVIGPGYDRATIRASLARLTERSGFREIRPVREGRIYAIWTVFATQPINIVAIEQIAKWLHPDLFADLDPAVTMAAINRRLSVPMEGIYWLGLSDQEPAR</sequence>
<dbReference type="InterPro" id="IPR006311">
    <property type="entry name" value="TAT_signal"/>
</dbReference>
<evidence type="ECO:0000313" key="2">
    <source>
        <dbReference type="EMBL" id="SEG36092.1"/>
    </source>
</evidence>
<dbReference type="SUPFAM" id="SSF53807">
    <property type="entry name" value="Helical backbone' metal receptor"/>
    <property type="match status" value="1"/>
</dbReference>
<dbReference type="PROSITE" id="PS51318">
    <property type="entry name" value="TAT"/>
    <property type="match status" value="1"/>
</dbReference>
<keyword evidence="3" id="KW-1185">Reference proteome</keyword>
<reference evidence="2 3" key="1">
    <citation type="submission" date="2016-10" db="EMBL/GenBank/DDBJ databases">
        <authorList>
            <person name="de Groot N.N."/>
        </authorList>
    </citation>
    <scope>NUCLEOTIDE SEQUENCE [LARGE SCALE GENOMIC DNA]</scope>
    <source>
        <strain evidence="2 3">DSM 26656</strain>
    </source>
</reference>
<dbReference type="InterPro" id="IPR050902">
    <property type="entry name" value="ABC_Transporter_SBP"/>
</dbReference>
<dbReference type="Proteomes" id="UP000236743">
    <property type="component" value="Unassembled WGS sequence"/>
</dbReference>
<gene>
    <name evidence="2" type="ORF">SAMN04488115_104456</name>
</gene>
<dbReference type="Pfam" id="PF01497">
    <property type="entry name" value="Peripla_BP_2"/>
    <property type="match status" value="1"/>
</dbReference>
<accession>A0A1H5ZIM0</accession>
<dbReference type="EMBL" id="FNUY01000004">
    <property type="protein sequence ID" value="SEG36092.1"/>
    <property type="molecule type" value="Genomic_DNA"/>
</dbReference>
<dbReference type="AlphaFoldDB" id="A0A1H5ZIM0"/>
<dbReference type="PANTHER" id="PTHR30535">
    <property type="entry name" value="VITAMIN B12-BINDING PROTEIN"/>
    <property type="match status" value="1"/>
</dbReference>
<dbReference type="Gene3D" id="3.40.50.1980">
    <property type="entry name" value="Nitrogenase molybdenum iron protein domain"/>
    <property type="match status" value="2"/>
</dbReference>
<feature type="domain" description="Fe/B12 periplasmic-binding" evidence="1">
    <location>
        <begin position="53"/>
        <end position="350"/>
    </location>
</feature>
<protein>
    <submittedName>
        <fullName evidence="2">Iron complex transport system substrate-binding protein</fullName>
    </submittedName>
</protein>
<name>A0A1H5ZIM0_9HYPH</name>
<organism evidence="2 3">
    <name type="scientific">Bosea lathyri</name>
    <dbReference type="NCBI Taxonomy" id="1036778"/>
    <lineage>
        <taxon>Bacteria</taxon>
        <taxon>Pseudomonadati</taxon>
        <taxon>Pseudomonadota</taxon>
        <taxon>Alphaproteobacteria</taxon>
        <taxon>Hyphomicrobiales</taxon>
        <taxon>Boseaceae</taxon>
        <taxon>Bosea</taxon>
    </lineage>
</organism>